<feature type="transmembrane region" description="Helical" evidence="6">
    <location>
        <begin position="103"/>
        <end position="123"/>
    </location>
</feature>
<comment type="subcellular location">
    <subcellularLocation>
        <location evidence="1">Membrane</location>
        <topology evidence="1">Multi-pass membrane protein</topology>
    </subcellularLocation>
</comment>
<keyword evidence="4 6" id="KW-1133">Transmembrane helix</keyword>
<keyword evidence="3 6" id="KW-0812">Transmembrane</keyword>
<dbReference type="PANTHER" id="PTHR11101:SF80">
    <property type="entry name" value="PHOSPHATE TRANSPORTER"/>
    <property type="match status" value="1"/>
</dbReference>
<evidence type="ECO:0000256" key="5">
    <source>
        <dbReference type="ARBA" id="ARBA00023136"/>
    </source>
</evidence>
<feature type="transmembrane region" description="Helical" evidence="6">
    <location>
        <begin position="212"/>
        <end position="234"/>
    </location>
</feature>
<dbReference type="Proteomes" id="UP001254165">
    <property type="component" value="Unassembled WGS sequence"/>
</dbReference>
<sequence length="325" mass="34379">MDWLTLLIVLALVFGFLNGFHDSSNVVATIIFSRVMNPRWVLLLTALAEFAGPFLFGYAVAKTIGADVIQAEAIRPQVLAAALLAGIVWNVFTWYFGLPSSSSHALVGGLIGATLLAAGASAIRGVGLIKILVALFLSPLVGLVVGFLITRLVFYLARNATLRINWFFKNAQILTGVALALSHGTNDAQKTMGVIVLGLLAQGSLARFEVPLWVVAASAGVMALGTSIGGWRLIRTLGRRFYKIRPVDGFCTQVASALVILGAALWGGPLSTTQVVSATILGVGSAHRVSKVRWNVAGQIALAWVLTIPVTALLAAVLYMAFGRI</sequence>
<feature type="transmembrane region" description="Helical" evidence="6">
    <location>
        <begin position="246"/>
        <end position="266"/>
    </location>
</feature>
<proteinExistence type="predicted"/>
<dbReference type="InterPro" id="IPR001204">
    <property type="entry name" value="Phos_transporter"/>
</dbReference>
<keyword evidence="8" id="KW-1185">Reference proteome</keyword>
<comment type="caution">
    <text evidence="7">The sequence shown here is derived from an EMBL/GenBank/DDBJ whole genome shotgun (WGS) entry which is preliminary data.</text>
</comment>
<evidence type="ECO:0000256" key="4">
    <source>
        <dbReference type="ARBA" id="ARBA00022989"/>
    </source>
</evidence>
<evidence type="ECO:0000256" key="3">
    <source>
        <dbReference type="ARBA" id="ARBA00022692"/>
    </source>
</evidence>
<feature type="transmembrane region" description="Helical" evidence="6">
    <location>
        <begin position="135"/>
        <end position="157"/>
    </location>
</feature>
<organism evidence="7 8">
    <name type="scientific">Thermanaerothrix solaris</name>
    <dbReference type="NCBI Taxonomy" id="3058434"/>
    <lineage>
        <taxon>Bacteria</taxon>
        <taxon>Bacillati</taxon>
        <taxon>Chloroflexota</taxon>
        <taxon>Anaerolineae</taxon>
        <taxon>Anaerolineales</taxon>
        <taxon>Anaerolineaceae</taxon>
        <taxon>Thermanaerothrix</taxon>
    </lineage>
</organism>
<dbReference type="RefSeq" id="WP_315625616.1">
    <property type="nucleotide sequence ID" value="NZ_JAUHMF010000002.1"/>
</dbReference>
<evidence type="ECO:0000256" key="1">
    <source>
        <dbReference type="ARBA" id="ARBA00004141"/>
    </source>
</evidence>
<feature type="transmembrane region" description="Helical" evidence="6">
    <location>
        <begin position="78"/>
        <end position="97"/>
    </location>
</feature>
<evidence type="ECO:0000313" key="7">
    <source>
        <dbReference type="EMBL" id="MDT8898942.1"/>
    </source>
</evidence>
<feature type="transmembrane region" description="Helical" evidence="6">
    <location>
        <begin position="301"/>
        <end position="322"/>
    </location>
</feature>
<accession>A0ABU3NQ39</accession>
<keyword evidence="5 6" id="KW-0472">Membrane</keyword>
<evidence type="ECO:0000313" key="8">
    <source>
        <dbReference type="Proteomes" id="UP001254165"/>
    </source>
</evidence>
<reference evidence="7 8" key="1">
    <citation type="submission" date="2023-07" db="EMBL/GenBank/DDBJ databases">
        <title>Novel species of Thermanaerothrix with wide hydrolytic capabilities.</title>
        <authorList>
            <person name="Zayulina K.S."/>
            <person name="Podosokorskaya O.A."/>
            <person name="Elcheninov A.G."/>
        </authorList>
    </citation>
    <scope>NUCLEOTIDE SEQUENCE [LARGE SCALE GENOMIC DNA]</scope>
    <source>
        <strain evidence="7 8">4228-RoL</strain>
    </source>
</reference>
<evidence type="ECO:0000256" key="6">
    <source>
        <dbReference type="SAM" id="Phobius"/>
    </source>
</evidence>
<dbReference type="Pfam" id="PF01384">
    <property type="entry name" value="PHO4"/>
    <property type="match status" value="2"/>
</dbReference>
<feature type="transmembrane region" description="Helical" evidence="6">
    <location>
        <begin position="38"/>
        <end position="58"/>
    </location>
</feature>
<dbReference type="EMBL" id="JAUHMF010000002">
    <property type="protein sequence ID" value="MDT8898942.1"/>
    <property type="molecule type" value="Genomic_DNA"/>
</dbReference>
<protein>
    <submittedName>
        <fullName evidence="7">Inorganic phosphate transporter</fullName>
    </submittedName>
</protein>
<keyword evidence="2" id="KW-0813">Transport</keyword>
<dbReference type="PANTHER" id="PTHR11101">
    <property type="entry name" value="PHOSPHATE TRANSPORTER"/>
    <property type="match status" value="1"/>
</dbReference>
<name>A0ABU3NQ39_9CHLR</name>
<evidence type="ECO:0000256" key="2">
    <source>
        <dbReference type="ARBA" id="ARBA00022448"/>
    </source>
</evidence>
<gene>
    <name evidence="7" type="ORF">QYE77_11775</name>
</gene>